<dbReference type="AlphaFoldDB" id="A0A1T0CUC0"/>
<dbReference type="CDD" id="cd03188">
    <property type="entry name" value="GST_C_Beta"/>
    <property type="match status" value="1"/>
</dbReference>
<sequence length="204" mass="22973">MKLYYMAGACSLVPHTALEWTGAEYDAEAMKLADTKTPEYLSLNPQGAVPLLVDDEFVLPQNVAILSYLDEKFPEAKLFGSRTAEGRATAMRWLTFLNGDVHKAFSPLFHLPDYVQDEGFKADMQTHARSEILRMLAQANTRLETQDYLAENISVADVYLYVLLRWCKGLKIDYSELANLEPFYQRIGENAGVKSVLAQEGLQP</sequence>
<dbReference type="InterPro" id="IPR004046">
    <property type="entry name" value="GST_C"/>
</dbReference>
<dbReference type="STRING" id="470453.B0680_00750"/>
<dbReference type="PROSITE" id="PS50405">
    <property type="entry name" value="GST_CTER"/>
    <property type="match status" value="1"/>
</dbReference>
<evidence type="ECO:0000256" key="1">
    <source>
        <dbReference type="RuleBase" id="RU003494"/>
    </source>
</evidence>
<dbReference type="InterPro" id="IPR036282">
    <property type="entry name" value="Glutathione-S-Trfase_C_sf"/>
</dbReference>
<name>A0A1T0CUC0_9GAMM</name>
<evidence type="ECO:0000259" key="2">
    <source>
        <dbReference type="PROSITE" id="PS50404"/>
    </source>
</evidence>
<organism evidence="4 5">
    <name type="scientific">Moraxella pluranimalium</name>
    <dbReference type="NCBI Taxonomy" id="470453"/>
    <lineage>
        <taxon>Bacteria</taxon>
        <taxon>Pseudomonadati</taxon>
        <taxon>Pseudomonadota</taxon>
        <taxon>Gammaproteobacteria</taxon>
        <taxon>Moraxellales</taxon>
        <taxon>Moraxellaceae</taxon>
        <taxon>Moraxella</taxon>
    </lineage>
</organism>
<dbReference type="Pfam" id="PF02798">
    <property type="entry name" value="GST_N"/>
    <property type="match status" value="1"/>
</dbReference>
<dbReference type="SFLD" id="SFLDG01150">
    <property type="entry name" value="Main.1:_Beta-like"/>
    <property type="match status" value="1"/>
</dbReference>
<protein>
    <submittedName>
        <fullName evidence="4">Glutathione S-transferase</fullName>
    </submittedName>
</protein>
<dbReference type="EMBL" id="MUYU01000005">
    <property type="protein sequence ID" value="OOS25927.1"/>
    <property type="molecule type" value="Genomic_DNA"/>
</dbReference>
<dbReference type="PROSITE" id="PS50404">
    <property type="entry name" value="GST_NTER"/>
    <property type="match status" value="1"/>
</dbReference>
<keyword evidence="4" id="KW-0808">Transferase</keyword>
<evidence type="ECO:0000313" key="4">
    <source>
        <dbReference type="EMBL" id="OOS25927.1"/>
    </source>
</evidence>
<dbReference type="PANTHER" id="PTHR44051">
    <property type="entry name" value="GLUTATHIONE S-TRANSFERASE-RELATED"/>
    <property type="match status" value="1"/>
</dbReference>
<evidence type="ECO:0000313" key="5">
    <source>
        <dbReference type="Proteomes" id="UP000189800"/>
    </source>
</evidence>
<dbReference type="SUPFAM" id="SSF47616">
    <property type="entry name" value="GST C-terminal domain-like"/>
    <property type="match status" value="1"/>
</dbReference>
<dbReference type="InterPro" id="IPR040079">
    <property type="entry name" value="Glutathione_S-Trfase"/>
</dbReference>
<feature type="domain" description="GST C-terminal" evidence="3">
    <location>
        <begin position="83"/>
        <end position="204"/>
    </location>
</feature>
<dbReference type="InterPro" id="IPR004045">
    <property type="entry name" value="Glutathione_S-Trfase_N"/>
</dbReference>
<dbReference type="Gene3D" id="1.20.1050.10">
    <property type="match status" value="1"/>
</dbReference>
<dbReference type="RefSeq" id="WP_078253143.1">
    <property type="nucleotide sequence ID" value="NZ_MUYU01000005.1"/>
</dbReference>
<dbReference type="Gene3D" id="3.40.30.10">
    <property type="entry name" value="Glutaredoxin"/>
    <property type="match status" value="1"/>
</dbReference>
<keyword evidence="5" id="KW-1185">Reference proteome</keyword>
<dbReference type="Pfam" id="PF00043">
    <property type="entry name" value="GST_C"/>
    <property type="match status" value="1"/>
</dbReference>
<evidence type="ECO:0000259" key="3">
    <source>
        <dbReference type="PROSITE" id="PS50405"/>
    </source>
</evidence>
<dbReference type="Proteomes" id="UP000189800">
    <property type="component" value="Unassembled WGS sequence"/>
</dbReference>
<dbReference type="OrthoDB" id="8772754at2"/>
<proteinExistence type="inferred from homology"/>
<comment type="similarity">
    <text evidence="1">Belongs to the GST superfamily.</text>
</comment>
<dbReference type="SFLD" id="SFLDS00019">
    <property type="entry name" value="Glutathione_Transferase_(cytos"/>
    <property type="match status" value="1"/>
</dbReference>
<reference evidence="4 5" key="1">
    <citation type="submission" date="2017-02" db="EMBL/GenBank/DDBJ databases">
        <title>Draft genome sequence of Moraxella pluranimalium CCUG 54913T type strain.</title>
        <authorList>
            <person name="Salva-Serra F."/>
            <person name="Engstrom-Jakobsson H."/>
            <person name="Thorell K."/>
            <person name="Jaen-Luchoro D."/>
            <person name="Gonzales-Siles L."/>
            <person name="Karlsson R."/>
            <person name="Yazdan S."/>
            <person name="Boulund F."/>
            <person name="Johnning A."/>
            <person name="Engstrand L."/>
            <person name="Kristiansson E."/>
            <person name="Moore E."/>
        </authorList>
    </citation>
    <scope>NUCLEOTIDE SEQUENCE [LARGE SCALE GENOMIC DNA]</scope>
    <source>
        <strain evidence="4 5">CCUG 54913</strain>
    </source>
</reference>
<dbReference type="SUPFAM" id="SSF52833">
    <property type="entry name" value="Thioredoxin-like"/>
    <property type="match status" value="1"/>
</dbReference>
<dbReference type="InterPro" id="IPR010987">
    <property type="entry name" value="Glutathione-S-Trfase_C-like"/>
</dbReference>
<dbReference type="GO" id="GO:0016740">
    <property type="term" value="F:transferase activity"/>
    <property type="evidence" value="ECO:0007669"/>
    <property type="project" value="UniProtKB-KW"/>
</dbReference>
<dbReference type="InterPro" id="IPR036249">
    <property type="entry name" value="Thioredoxin-like_sf"/>
</dbReference>
<dbReference type="SFLD" id="SFLDG00358">
    <property type="entry name" value="Main_(cytGST)"/>
    <property type="match status" value="1"/>
</dbReference>
<comment type="caution">
    <text evidence="4">The sequence shown here is derived from an EMBL/GenBank/DDBJ whole genome shotgun (WGS) entry which is preliminary data.</text>
</comment>
<dbReference type="PANTHER" id="PTHR44051:SF8">
    <property type="entry name" value="GLUTATHIONE S-TRANSFERASE GSTA"/>
    <property type="match status" value="1"/>
</dbReference>
<accession>A0A1T0CUC0</accession>
<dbReference type="CDD" id="cd03057">
    <property type="entry name" value="GST_N_Beta"/>
    <property type="match status" value="1"/>
</dbReference>
<feature type="domain" description="GST N-terminal" evidence="2">
    <location>
        <begin position="1"/>
        <end position="77"/>
    </location>
</feature>
<gene>
    <name evidence="4" type="ORF">B0680_00750</name>
</gene>